<dbReference type="EMBL" id="KE126779">
    <property type="protein sequence ID" value="EPB65951.1"/>
    <property type="molecule type" value="Genomic_DNA"/>
</dbReference>
<dbReference type="CDD" id="cd05380">
    <property type="entry name" value="CAP_euk"/>
    <property type="match status" value="2"/>
</dbReference>
<sequence length="415" mass="45142">VLAVLVTGSFATKEFQCWNFKQEDNIRNIYLNTVNNLRSDLANGNALNMGDNKRCPKGSNIYRLDWDCILENHAQKAVDQCKDNPTVPDKLSMNQTQEWWNVVKTVGLDDQATYKPELASFATLAHGKATRIGCAQKNCNGKLHMACMVYPKAATSGNIYKVGDPCTDCKTYEGSTCATAKGLCKAGYPGNTTDTPPGEDTSSTVTTTTGTTTTATTTTKKPDSTFCKGQESMSTDKARATFLDGQNKLRRAVANGKVPMGKGGTTRPCAKMMKLNYSCEYEAEAFKLAQECKEPDQRTYRNVNFFISSKTNKNEAADESLASWYGEITKPGAGLDQATGAGNLLKPTLNIDHFARMVWAENVRVGCAFNTCNKQLYAVCMYDKGVGVYGNPIYKPGAASCRQCTTACDDGLCTA</sequence>
<name>A0A0D6L8J9_9BILA</name>
<dbReference type="SMART" id="SM00198">
    <property type="entry name" value="SCP"/>
    <property type="match status" value="2"/>
</dbReference>
<dbReference type="PANTHER" id="PTHR10334">
    <property type="entry name" value="CYSTEINE-RICH SECRETORY PROTEIN-RELATED"/>
    <property type="match status" value="1"/>
</dbReference>
<evidence type="ECO:0000313" key="3">
    <source>
        <dbReference type="EMBL" id="EPB65951.1"/>
    </source>
</evidence>
<dbReference type="SUPFAM" id="SSF55797">
    <property type="entry name" value="PR-1-like"/>
    <property type="match status" value="2"/>
</dbReference>
<dbReference type="InterPro" id="IPR001283">
    <property type="entry name" value="CRISP-related"/>
</dbReference>
<dbReference type="Gene3D" id="3.40.33.10">
    <property type="entry name" value="CAP"/>
    <property type="match status" value="2"/>
</dbReference>
<protein>
    <submittedName>
        <fullName evidence="3">SCP-like protein</fullName>
    </submittedName>
</protein>
<dbReference type="Pfam" id="PF00188">
    <property type="entry name" value="CAP"/>
    <property type="match status" value="2"/>
</dbReference>
<proteinExistence type="predicted"/>
<evidence type="ECO:0000313" key="4">
    <source>
        <dbReference type="Proteomes" id="UP000054495"/>
    </source>
</evidence>
<organism evidence="3 4">
    <name type="scientific">Ancylostoma ceylanicum</name>
    <dbReference type="NCBI Taxonomy" id="53326"/>
    <lineage>
        <taxon>Eukaryota</taxon>
        <taxon>Metazoa</taxon>
        <taxon>Ecdysozoa</taxon>
        <taxon>Nematoda</taxon>
        <taxon>Chromadorea</taxon>
        <taxon>Rhabditida</taxon>
        <taxon>Rhabditina</taxon>
        <taxon>Rhabditomorpha</taxon>
        <taxon>Strongyloidea</taxon>
        <taxon>Ancylostomatidae</taxon>
        <taxon>Ancylostomatinae</taxon>
        <taxon>Ancylostoma</taxon>
    </lineage>
</organism>
<feature type="compositionally biased region" description="Low complexity" evidence="1">
    <location>
        <begin position="201"/>
        <end position="216"/>
    </location>
</feature>
<dbReference type="InterPro" id="IPR035940">
    <property type="entry name" value="CAP_sf"/>
</dbReference>
<evidence type="ECO:0000256" key="1">
    <source>
        <dbReference type="SAM" id="MobiDB-lite"/>
    </source>
</evidence>
<feature type="domain" description="SCP" evidence="2">
    <location>
        <begin position="25"/>
        <end position="161"/>
    </location>
</feature>
<dbReference type="Proteomes" id="UP000054495">
    <property type="component" value="Unassembled WGS sequence"/>
</dbReference>
<evidence type="ECO:0000259" key="2">
    <source>
        <dbReference type="SMART" id="SM00198"/>
    </source>
</evidence>
<keyword evidence="4" id="KW-1185">Reference proteome</keyword>
<feature type="region of interest" description="Disordered" evidence="1">
    <location>
        <begin position="190"/>
        <end position="216"/>
    </location>
</feature>
<feature type="non-terminal residue" evidence="3">
    <location>
        <position position="1"/>
    </location>
</feature>
<dbReference type="AlphaFoldDB" id="A0A0D6L8J9"/>
<reference evidence="3 4" key="1">
    <citation type="submission" date="2013-05" db="EMBL/GenBank/DDBJ databases">
        <title>Draft genome of the parasitic nematode Anyclostoma ceylanicum.</title>
        <authorList>
            <person name="Mitreva M."/>
        </authorList>
    </citation>
    <scope>NUCLEOTIDE SEQUENCE [LARGE SCALE GENOMIC DNA]</scope>
</reference>
<feature type="domain" description="SCP" evidence="2">
    <location>
        <begin position="237"/>
        <end position="390"/>
    </location>
</feature>
<gene>
    <name evidence="3" type="ORF">ANCCEY_14965</name>
</gene>
<accession>A0A0D6L8J9</accession>
<dbReference type="InterPro" id="IPR014044">
    <property type="entry name" value="CAP_dom"/>
</dbReference>